<protein>
    <submittedName>
        <fullName evidence="1">Uncharacterized protein</fullName>
    </submittedName>
</protein>
<dbReference type="KEGG" id="tra:Trad_2303"/>
<name>D7CSJ3_TRURR</name>
<sequence length="188" mass="21906">MPRLALRASAVFAKASYRKIKRVRVDRVVQSYWVRVNGVNELPDDAPVGAAVRFREASGRECDLLKVAEVPEWLQRLRRCPYRSVWYEIDSYHDDLQKHAVLRDPRAILRTTLEDLDPHVTVLQENDQARAVRFFRTTASLGDLIGPSKRVRFVKVVVFFATDAREYSFVKSLHLKRAIMSDRRILWP</sequence>
<dbReference type="EMBL" id="CP002049">
    <property type="protein sequence ID" value="ADI15413.1"/>
    <property type="molecule type" value="Genomic_DNA"/>
</dbReference>
<reference evidence="2" key="1">
    <citation type="submission" date="2010-05" db="EMBL/GenBank/DDBJ databases">
        <title>The complete genome of Truepera radiovictris DSM 17093.</title>
        <authorList>
            <consortium name="US DOE Joint Genome Institute (JGI-PGF)"/>
            <person name="Lucas S."/>
            <person name="Copeland A."/>
            <person name="Lapidus A."/>
            <person name="Glavina del Rio T."/>
            <person name="Dalin E."/>
            <person name="Tice H."/>
            <person name="Bruce D."/>
            <person name="Goodwin L."/>
            <person name="Pitluck S."/>
            <person name="Kyrpides N."/>
            <person name="Mavromatis K."/>
            <person name="Ovchinnikova G."/>
            <person name="Munk A.C."/>
            <person name="Detter J.C."/>
            <person name="Han C."/>
            <person name="Tapia R."/>
            <person name="Land M."/>
            <person name="Hauser L."/>
            <person name="Markowitz V."/>
            <person name="Cheng J.-F."/>
            <person name="Hugenholtz P."/>
            <person name="Woyke T."/>
            <person name="Wu D."/>
            <person name="Tindall B."/>
            <person name="Pomrenke H.G."/>
            <person name="Brambilla E."/>
            <person name="Klenk H.-P."/>
            <person name="Eisen J.A."/>
        </authorList>
    </citation>
    <scope>NUCLEOTIDE SEQUENCE [LARGE SCALE GENOMIC DNA]</scope>
    <source>
        <strain evidence="2">DSM 17093 / CIP 108686 / LMG 22925 / RQ-24</strain>
    </source>
</reference>
<evidence type="ECO:0000313" key="1">
    <source>
        <dbReference type="EMBL" id="ADI15413.1"/>
    </source>
</evidence>
<dbReference type="HOGENOM" id="CLU_1440487_0_0_0"/>
<reference evidence="1 2" key="2">
    <citation type="journal article" date="2011" name="Stand. Genomic Sci.">
        <title>Complete genome sequence of Truepera radiovictrix type strain (RQ-24).</title>
        <authorList>
            <person name="Ivanova N."/>
            <person name="Rohde C."/>
            <person name="Munk C."/>
            <person name="Nolan M."/>
            <person name="Lucas S."/>
            <person name="Del Rio T.G."/>
            <person name="Tice H."/>
            <person name="Deshpande S."/>
            <person name="Cheng J.F."/>
            <person name="Tapia R."/>
            <person name="Han C."/>
            <person name="Goodwin L."/>
            <person name="Pitluck S."/>
            <person name="Liolios K."/>
            <person name="Mavromatis K."/>
            <person name="Mikhailova N."/>
            <person name="Pati A."/>
            <person name="Chen A."/>
            <person name="Palaniappan K."/>
            <person name="Land M."/>
            <person name="Hauser L."/>
            <person name="Chang Y.J."/>
            <person name="Jeffries C.D."/>
            <person name="Brambilla E."/>
            <person name="Rohde M."/>
            <person name="Goker M."/>
            <person name="Tindall B.J."/>
            <person name="Woyke T."/>
            <person name="Bristow J."/>
            <person name="Eisen J.A."/>
            <person name="Markowitz V."/>
            <person name="Hugenholtz P."/>
            <person name="Kyrpides N.C."/>
            <person name="Klenk H.P."/>
            <person name="Lapidus A."/>
        </authorList>
    </citation>
    <scope>NUCLEOTIDE SEQUENCE [LARGE SCALE GENOMIC DNA]</scope>
    <source>
        <strain evidence="2">DSM 17093 / CIP 108686 / LMG 22925 / RQ-24</strain>
    </source>
</reference>
<keyword evidence="2" id="KW-1185">Reference proteome</keyword>
<evidence type="ECO:0000313" key="2">
    <source>
        <dbReference type="Proteomes" id="UP000000379"/>
    </source>
</evidence>
<accession>D7CSJ3</accession>
<dbReference type="Proteomes" id="UP000000379">
    <property type="component" value="Chromosome"/>
</dbReference>
<organism evidence="1 2">
    <name type="scientific">Truepera radiovictrix (strain DSM 17093 / CIP 108686 / LMG 22925 / RQ-24)</name>
    <dbReference type="NCBI Taxonomy" id="649638"/>
    <lineage>
        <taxon>Bacteria</taxon>
        <taxon>Thermotogati</taxon>
        <taxon>Deinococcota</taxon>
        <taxon>Deinococci</taxon>
        <taxon>Trueperales</taxon>
        <taxon>Trueperaceae</taxon>
        <taxon>Truepera</taxon>
    </lineage>
</organism>
<proteinExistence type="predicted"/>
<dbReference type="RefSeq" id="WP_013178776.1">
    <property type="nucleotide sequence ID" value="NC_014221.1"/>
</dbReference>
<gene>
    <name evidence="1" type="ordered locus">Trad_2303</name>
</gene>
<dbReference type="AlphaFoldDB" id="D7CSJ3"/>